<keyword evidence="8 9" id="KW-0456">Lyase</keyword>
<dbReference type="PANTHER" id="PTHR22854">
    <property type="entry name" value="TRYPTOPHAN BIOSYNTHESIS PROTEIN"/>
    <property type="match status" value="1"/>
</dbReference>
<keyword evidence="12" id="KW-1185">Reference proteome</keyword>
<evidence type="ECO:0000256" key="2">
    <source>
        <dbReference type="ARBA" id="ARBA00004696"/>
    </source>
</evidence>
<evidence type="ECO:0000259" key="10">
    <source>
        <dbReference type="Pfam" id="PF00218"/>
    </source>
</evidence>
<dbReference type="PANTHER" id="PTHR22854:SF2">
    <property type="entry name" value="INDOLE-3-GLYCEROL-PHOSPHATE SYNTHASE"/>
    <property type="match status" value="1"/>
</dbReference>
<evidence type="ECO:0000256" key="6">
    <source>
        <dbReference type="ARBA" id="ARBA00022822"/>
    </source>
</evidence>
<dbReference type="InterPro" id="IPR045186">
    <property type="entry name" value="Indole-3-glycerol_P_synth"/>
</dbReference>
<dbReference type="Gene3D" id="3.20.20.70">
    <property type="entry name" value="Aldolase class I"/>
    <property type="match status" value="1"/>
</dbReference>
<evidence type="ECO:0000256" key="4">
    <source>
        <dbReference type="ARBA" id="ARBA00022605"/>
    </source>
</evidence>
<dbReference type="GO" id="GO:0004640">
    <property type="term" value="F:phosphoribosylanthranilate isomerase activity"/>
    <property type="evidence" value="ECO:0007669"/>
    <property type="project" value="TreeGrafter"/>
</dbReference>
<dbReference type="Proteomes" id="UP000243524">
    <property type="component" value="Unassembled WGS sequence"/>
</dbReference>
<dbReference type="PROSITE" id="PS00614">
    <property type="entry name" value="IGPS"/>
    <property type="match status" value="1"/>
</dbReference>
<sequence length="276" mass="30763">MSETILDRILNEKRKEVRELKFLGLNYQDSPLKEQKKSLYSHFKDSDHLEIIAEIKRASPSKGDINIHMEPVDQASIYERGGAGAISILTDTPFFKGTMDDLYRVSQQISLPVLCKDFIIDEIQIDRAKQAGADVILLIAAAMDQDQLKKLHDYATSQNLEVLLEVHNEEELVRAQSIEAKIIGINNRNLKTFEVDLGTTEHLASKIDRAKTAIISESGMKTQEDAERVAKAGVDGLLIGETLMTSGTVAEMISNFRVKKGDTLKSDLVNKGEFTS</sequence>
<dbReference type="UniPathway" id="UPA00035">
    <property type="reaction ID" value="UER00043"/>
</dbReference>
<dbReference type="GO" id="GO:0000162">
    <property type="term" value="P:L-tryptophan biosynthetic process"/>
    <property type="evidence" value="ECO:0007669"/>
    <property type="project" value="UniProtKB-UniRule"/>
</dbReference>
<feature type="domain" description="Indole-3-glycerol phosphate synthase" evidence="10">
    <location>
        <begin position="6"/>
        <end position="254"/>
    </location>
</feature>
<evidence type="ECO:0000256" key="8">
    <source>
        <dbReference type="ARBA" id="ARBA00023239"/>
    </source>
</evidence>
<evidence type="ECO:0000313" key="11">
    <source>
        <dbReference type="EMBL" id="PKR77144.1"/>
    </source>
</evidence>
<dbReference type="InterPro" id="IPR011060">
    <property type="entry name" value="RibuloseP-bd_barrel"/>
</dbReference>
<dbReference type="FunFam" id="3.20.20.70:FF:000024">
    <property type="entry name" value="Indole-3-glycerol phosphate synthase"/>
    <property type="match status" value="1"/>
</dbReference>
<keyword evidence="4 9" id="KW-0028">Amino-acid biosynthesis</keyword>
<dbReference type="SUPFAM" id="SSF51366">
    <property type="entry name" value="Ribulose-phoshate binding barrel"/>
    <property type="match status" value="1"/>
</dbReference>
<organism evidence="11 12">
    <name type="scientific">Halalkalibacillus sediminis</name>
    <dbReference type="NCBI Taxonomy" id="2018042"/>
    <lineage>
        <taxon>Bacteria</taxon>
        <taxon>Bacillati</taxon>
        <taxon>Bacillota</taxon>
        <taxon>Bacilli</taxon>
        <taxon>Bacillales</taxon>
        <taxon>Bacillaceae</taxon>
        <taxon>Halalkalibacillus</taxon>
    </lineage>
</organism>
<comment type="caution">
    <text evidence="11">The sequence shown here is derived from an EMBL/GenBank/DDBJ whole genome shotgun (WGS) entry which is preliminary data.</text>
</comment>
<comment type="pathway">
    <text evidence="2 9">Amino-acid biosynthesis; L-tryptophan biosynthesis; L-tryptophan from chorismate: step 4/5.</text>
</comment>
<evidence type="ECO:0000256" key="7">
    <source>
        <dbReference type="ARBA" id="ARBA00023141"/>
    </source>
</evidence>
<dbReference type="InterPro" id="IPR013798">
    <property type="entry name" value="Indole-3-glycerol_P_synth_dom"/>
</dbReference>
<dbReference type="NCBIfam" id="NF001371">
    <property type="entry name" value="PRK00278.1-3"/>
    <property type="match status" value="1"/>
</dbReference>
<reference evidence="11 12" key="1">
    <citation type="submission" date="2017-06" db="EMBL/GenBank/DDBJ databases">
        <title>the draft geome sequence of Illustriluteabacillus marina B3227.</title>
        <authorList>
            <person name="He R.-H."/>
            <person name="Du Z.-J."/>
        </authorList>
    </citation>
    <scope>NUCLEOTIDE SEQUENCE [LARGE SCALE GENOMIC DNA]</scope>
    <source>
        <strain evidence="11 12">B3227</strain>
    </source>
</reference>
<dbReference type="GO" id="GO:0004425">
    <property type="term" value="F:indole-3-glycerol-phosphate synthase activity"/>
    <property type="evidence" value="ECO:0007669"/>
    <property type="project" value="UniProtKB-UniRule"/>
</dbReference>
<gene>
    <name evidence="9" type="primary">trpC</name>
    <name evidence="11" type="ORF">CEY16_10390</name>
</gene>
<keyword evidence="6 9" id="KW-0822">Tryptophan biosynthesis</keyword>
<accession>A0A2I0QS59</accession>
<dbReference type="NCBIfam" id="NF001377">
    <property type="entry name" value="PRK00278.2-4"/>
    <property type="match status" value="1"/>
</dbReference>
<evidence type="ECO:0000256" key="1">
    <source>
        <dbReference type="ARBA" id="ARBA00001633"/>
    </source>
</evidence>
<comment type="catalytic activity">
    <reaction evidence="1 9">
        <text>1-(2-carboxyphenylamino)-1-deoxy-D-ribulose 5-phosphate + H(+) = (1S,2R)-1-C-(indol-3-yl)glycerol 3-phosphate + CO2 + H2O</text>
        <dbReference type="Rhea" id="RHEA:23476"/>
        <dbReference type="ChEBI" id="CHEBI:15377"/>
        <dbReference type="ChEBI" id="CHEBI:15378"/>
        <dbReference type="ChEBI" id="CHEBI:16526"/>
        <dbReference type="ChEBI" id="CHEBI:58613"/>
        <dbReference type="ChEBI" id="CHEBI:58866"/>
        <dbReference type="EC" id="4.1.1.48"/>
    </reaction>
</comment>
<dbReference type="EMBL" id="PJNH01000003">
    <property type="protein sequence ID" value="PKR77144.1"/>
    <property type="molecule type" value="Genomic_DNA"/>
</dbReference>
<dbReference type="RefSeq" id="WP_101331947.1">
    <property type="nucleotide sequence ID" value="NZ_PJNH01000003.1"/>
</dbReference>
<dbReference type="HAMAP" id="MF_00134_B">
    <property type="entry name" value="IGPS_B"/>
    <property type="match status" value="1"/>
</dbReference>
<dbReference type="Pfam" id="PF00218">
    <property type="entry name" value="IGPS"/>
    <property type="match status" value="1"/>
</dbReference>
<protein>
    <recommendedName>
        <fullName evidence="9">Indole-3-glycerol phosphate synthase</fullName>
        <shortName evidence="9">IGPS</shortName>
        <ecNumber evidence="9">4.1.1.48</ecNumber>
    </recommendedName>
</protein>
<evidence type="ECO:0000313" key="12">
    <source>
        <dbReference type="Proteomes" id="UP000243524"/>
    </source>
</evidence>
<evidence type="ECO:0000256" key="3">
    <source>
        <dbReference type="ARBA" id="ARBA00008737"/>
    </source>
</evidence>
<comment type="similarity">
    <text evidence="3 9">Belongs to the TrpC family.</text>
</comment>
<dbReference type="InterPro" id="IPR013785">
    <property type="entry name" value="Aldolase_TIM"/>
</dbReference>
<proteinExistence type="inferred from homology"/>
<name>A0A2I0QS59_9BACI</name>
<dbReference type="CDD" id="cd00331">
    <property type="entry name" value="IGPS"/>
    <property type="match status" value="1"/>
</dbReference>
<keyword evidence="5 9" id="KW-0210">Decarboxylase</keyword>
<dbReference type="EC" id="4.1.1.48" evidence="9"/>
<dbReference type="AlphaFoldDB" id="A0A2I0QS59"/>
<dbReference type="InterPro" id="IPR001468">
    <property type="entry name" value="Indole-3-GlycerolPSynthase_CS"/>
</dbReference>
<dbReference type="OrthoDB" id="9804217at2"/>
<evidence type="ECO:0000256" key="9">
    <source>
        <dbReference type="HAMAP-Rule" id="MF_00134"/>
    </source>
</evidence>
<evidence type="ECO:0000256" key="5">
    <source>
        <dbReference type="ARBA" id="ARBA00022793"/>
    </source>
</evidence>
<keyword evidence="7 9" id="KW-0057">Aromatic amino acid biosynthesis</keyword>